<evidence type="ECO:0000256" key="4">
    <source>
        <dbReference type="ARBA" id="ARBA00023163"/>
    </source>
</evidence>
<keyword evidence="3" id="KW-0238">DNA-binding</keyword>
<evidence type="ECO:0000259" key="8">
    <source>
        <dbReference type="Pfam" id="PF04545"/>
    </source>
</evidence>
<protein>
    <submittedName>
        <fullName evidence="9">RNA polymerase sigma factor RpoD/SigA</fullName>
    </submittedName>
</protein>
<dbReference type="InterPro" id="IPR014284">
    <property type="entry name" value="RNA_pol_sigma-70_dom"/>
</dbReference>
<comment type="caution">
    <text evidence="9">The sequence shown here is derived from an EMBL/GenBank/DDBJ whole genome shotgun (WGS) entry which is preliminary data.</text>
</comment>
<dbReference type="GO" id="GO:0003677">
    <property type="term" value="F:DNA binding"/>
    <property type="evidence" value="ECO:0007669"/>
    <property type="project" value="UniProtKB-KW"/>
</dbReference>
<dbReference type="Pfam" id="PF04542">
    <property type="entry name" value="Sigma70_r2"/>
    <property type="match status" value="1"/>
</dbReference>
<evidence type="ECO:0000256" key="2">
    <source>
        <dbReference type="ARBA" id="ARBA00023082"/>
    </source>
</evidence>
<dbReference type="Pfam" id="PF04539">
    <property type="entry name" value="Sigma70_r3"/>
    <property type="match status" value="1"/>
</dbReference>
<feature type="domain" description="RNA polymerase sigma-70 region 3" evidence="6">
    <location>
        <begin position="136"/>
        <end position="189"/>
    </location>
</feature>
<keyword evidence="10" id="KW-1185">Reference proteome</keyword>
<feature type="domain" description="RNA polymerase sigma-70 region 4" evidence="8">
    <location>
        <begin position="222"/>
        <end position="273"/>
    </location>
</feature>
<dbReference type="SUPFAM" id="SSF88659">
    <property type="entry name" value="Sigma3 and sigma4 domains of RNA polymerase sigma factors"/>
    <property type="match status" value="2"/>
</dbReference>
<gene>
    <name evidence="9" type="ORF">EZ437_08425</name>
</gene>
<dbReference type="InterPro" id="IPR050239">
    <property type="entry name" value="Sigma-70_RNA_pol_init_factors"/>
</dbReference>
<dbReference type="InterPro" id="IPR007624">
    <property type="entry name" value="RNA_pol_sigma70_r3"/>
</dbReference>
<dbReference type="Pfam" id="PF04545">
    <property type="entry name" value="Sigma70_r4"/>
    <property type="match status" value="1"/>
</dbReference>
<dbReference type="EMBL" id="SJSL01000002">
    <property type="protein sequence ID" value="TCD00796.1"/>
    <property type="molecule type" value="Genomic_DNA"/>
</dbReference>
<evidence type="ECO:0000256" key="1">
    <source>
        <dbReference type="ARBA" id="ARBA00023015"/>
    </source>
</evidence>
<dbReference type="NCBIfam" id="TIGR02937">
    <property type="entry name" value="sigma70-ECF"/>
    <property type="match status" value="1"/>
</dbReference>
<evidence type="ECO:0000313" key="10">
    <source>
        <dbReference type="Proteomes" id="UP000293347"/>
    </source>
</evidence>
<dbReference type="Pfam" id="PF00140">
    <property type="entry name" value="Sigma70_r1_2"/>
    <property type="match status" value="1"/>
</dbReference>
<dbReference type="PANTHER" id="PTHR30603">
    <property type="entry name" value="RNA POLYMERASE SIGMA FACTOR RPO"/>
    <property type="match status" value="1"/>
</dbReference>
<proteinExistence type="predicted"/>
<evidence type="ECO:0000256" key="3">
    <source>
        <dbReference type="ARBA" id="ARBA00023125"/>
    </source>
</evidence>
<accession>A0A4R0NJT4</accession>
<keyword evidence="1" id="KW-0805">Transcription regulation</keyword>
<dbReference type="InterPro" id="IPR036388">
    <property type="entry name" value="WH-like_DNA-bd_sf"/>
</dbReference>
<dbReference type="OrthoDB" id="743114at2"/>
<dbReference type="GO" id="GO:0006352">
    <property type="term" value="P:DNA-templated transcription initiation"/>
    <property type="evidence" value="ECO:0007669"/>
    <property type="project" value="InterPro"/>
</dbReference>
<evidence type="ECO:0000259" key="6">
    <source>
        <dbReference type="Pfam" id="PF04539"/>
    </source>
</evidence>
<dbReference type="PANTHER" id="PTHR30603:SF47">
    <property type="entry name" value="RNA POLYMERASE SIGMA FACTOR SIGD, CHLOROPLASTIC"/>
    <property type="match status" value="1"/>
</dbReference>
<dbReference type="InterPro" id="IPR013325">
    <property type="entry name" value="RNA_pol_sigma_r2"/>
</dbReference>
<reference evidence="9 10" key="1">
    <citation type="submission" date="2019-02" db="EMBL/GenBank/DDBJ databases">
        <title>Pedobacter sp. RP-1-14 sp. nov., isolated from Arctic soil.</title>
        <authorList>
            <person name="Dahal R.H."/>
        </authorList>
    </citation>
    <scope>NUCLEOTIDE SEQUENCE [LARGE SCALE GENOMIC DNA]</scope>
    <source>
        <strain evidence="9 10">RP-1-14</strain>
    </source>
</reference>
<dbReference type="InterPro" id="IPR007630">
    <property type="entry name" value="RNA_pol_sigma70_r4"/>
</dbReference>
<organism evidence="9 10">
    <name type="scientific">Pedobacter psychroterrae</name>
    <dbReference type="NCBI Taxonomy" id="2530453"/>
    <lineage>
        <taxon>Bacteria</taxon>
        <taxon>Pseudomonadati</taxon>
        <taxon>Bacteroidota</taxon>
        <taxon>Sphingobacteriia</taxon>
        <taxon>Sphingobacteriales</taxon>
        <taxon>Sphingobacteriaceae</taxon>
        <taxon>Pedobacter</taxon>
    </lineage>
</organism>
<dbReference type="Proteomes" id="UP000293347">
    <property type="component" value="Unassembled WGS sequence"/>
</dbReference>
<evidence type="ECO:0000259" key="5">
    <source>
        <dbReference type="Pfam" id="PF00140"/>
    </source>
</evidence>
<keyword evidence="2" id="KW-0731">Sigma factor</keyword>
<dbReference type="Gene3D" id="1.10.10.10">
    <property type="entry name" value="Winged helix-like DNA-binding domain superfamily/Winged helix DNA-binding domain"/>
    <property type="match status" value="2"/>
</dbReference>
<dbReference type="Gene3D" id="1.10.601.10">
    <property type="entry name" value="RNA Polymerase Primary Sigma Factor"/>
    <property type="match status" value="1"/>
</dbReference>
<feature type="domain" description="RNA polymerase sigma-70 region 2" evidence="7">
    <location>
        <begin position="54"/>
        <end position="117"/>
    </location>
</feature>
<keyword evidence="4" id="KW-0804">Transcription</keyword>
<feature type="domain" description="RNA polymerase sigma-70 region 1.2" evidence="5">
    <location>
        <begin position="16"/>
        <end position="49"/>
    </location>
</feature>
<dbReference type="AlphaFoldDB" id="A0A4R0NJT4"/>
<evidence type="ECO:0000259" key="7">
    <source>
        <dbReference type="Pfam" id="PF04542"/>
    </source>
</evidence>
<dbReference type="PRINTS" id="PR00046">
    <property type="entry name" value="SIGMA70FCT"/>
</dbReference>
<dbReference type="InterPro" id="IPR000943">
    <property type="entry name" value="RNA_pol_sigma70"/>
</dbReference>
<sequence length="285" mass="32750">MRELKILKSITKRGDDSLKRYLQDISKYALISADEEVSLTRKIRNGDEAAKTKLINSNLRFVVSVAKKYEGQGVPLGDLISEGNKGLIKATVRFDDTRGIKFISFAVWWIRQAMMFSINEHKRLIRLPMNQVNDILQVWKAESDLEQVLERPATTEELAEHCGLSLDKVRGYITNPGHTVTLDAGDDDERPGMLSVLENEMFDRPDSTMDNEGLRYDLQIILTKLTPRQYKIIQLYFGLNDHRPMLIEEIAAHFGLSEQCIQMNKTKAMVILRNSKNIQMMKQYL</sequence>
<dbReference type="InterPro" id="IPR007627">
    <property type="entry name" value="RNA_pol_sigma70_r2"/>
</dbReference>
<evidence type="ECO:0000313" key="9">
    <source>
        <dbReference type="EMBL" id="TCD00796.1"/>
    </source>
</evidence>
<dbReference type="GO" id="GO:0016987">
    <property type="term" value="F:sigma factor activity"/>
    <property type="evidence" value="ECO:0007669"/>
    <property type="project" value="UniProtKB-KW"/>
</dbReference>
<dbReference type="InterPro" id="IPR013324">
    <property type="entry name" value="RNA_pol_sigma_r3/r4-like"/>
</dbReference>
<dbReference type="InterPro" id="IPR009042">
    <property type="entry name" value="RNA_pol_sigma70_r1_2"/>
</dbReference>
<dbReference type="SUPFAM" id="SSF88946">
    <property type="entry name" value="Sigma2 domain of RNA polymerase sigma factors"/>
    <property type="match status" value="1"/>
</dbReference>
<dbReference type="RefSeq" id="WP_131595266.1">
    <property type="nucleotide sequence ID" value="NZ_SJSL01000002.1"/>
</dbReference>
<name>A0A4R0NJT4_9SPHI</name>